<evidence type="ECO:0000313" key="1">
    <source>
        <dbReference type="EMBL" id="NYF91644.1"/>
    </source>
</evidence>
<protein>
    <submittedName>
        <fullName evidence="1">Uncharacterized protein</fullName>
    </submittedName>
</protein>
<dbReference type="EMBL" id="JACCCU010000003">
    <property type="protein sequence ID" value="NYF91644.1"/>
    <property type="molecule type" value="Genomic_DNA"/>
</dbReference>
<sequence>MKSFLWFALMVVQWNADTRRPISFGEAILIAL</sequence>
<proteinExistence type="predicted"/>
<dbReference type="AlphaFoldDB" id="A0A852VMK7"/>
<gene>
    <name evidence="1" type="ORF">HDF08_003763</name>
</gene>
<dbReference type="Proteomes" id="UP000564385">
    <property type="component" value="Unassembled WGS sequence"/>
</dbReference>
<evidence type="ECO:0000313" key="2">
    <source>
        <dbReference type="Proteomes" id="UP000564385"/>
    </source>
</evidence>
<reference evidence="1 2" key="1">
    <citation type="submission" date="2020-07" db="EMBL/GenBank/DDBJ databases">
        <title>Genomic Encyclopedia of Type Strains, Phase IV (KMG-V): Genome sequencing to study the core and pangenomes of soil and plant-associated prokaryotes.</title>
        <authorList>
            <person name="Whitman W."/>
        </authorList>
    </citation>
    <scope>NUCLEOTIDE SEQUENCE [LARGE SCALE GENOMIC DNA]</scope>
    <source>
        <strain evidence="1 2">M8UP22</strain>
    </source>
</reference>
<name>A0A852VMK7_9BACT</name>
<accession>A0A852VMK7</accession>
<comment type="caution">
    <text evidence="1">The sequence shown here is derived from an EMBL/GenBank/DDBJ whole genome shotgun (WGS) entry which is preliminary data.</text>
</comment>
<organism evidence="1 2">
    <name type="scientific">Tunturiibacter lichenicola</name>
    <dbReference type="NCBI Taxonomy" id="2051959"/>
    <lineage>
        <taxon>Bacteria</taxon>
        <taxon>Pseudomonadati</taxon>
        <taxon>Acidobacteriota</taxon>
        <taxon>Terriglobia</taxon>
        <taxon>Terriglobales</taxon>
        <taxon>Acidobacteriaceae</taxon>
        <taxon>Tunturiibacter</taxon>
    </lineage>
</organism>